<dbReference type="OrthoDB" id="448989at2759"/>
<evidence type="ECO:0008006" key="5">
    <source>
        <dbReference type="Google" id="ProtNLM"/>
    </source>
</evidence>
<evidence type="ECO:0000256" key="1">
    <source>
        <dbReference type="SAM" id="Coils"/>
    </source>
</evidence>
<feature type="region of interest" description="Disordered" evidence="2">
    <location>
        <begin position="1"/>
        <end position="22"/>
    </location>
</feature>
<organism evidence="3 4">
    <name type="scientific">Stylonychia lemnae</name>
    <name type="common">Ciliate</name>
    <dbReference type="NCBI Taxonomy" id="5949"/>
    <lineage>
        <taxon>Eukaryota</taxon>
        <taxon>Sar</taxon>
        <taxon>Alveolata</taxon>
        <taxon>Ciliophora</taxon>
        <taxon>Intramacronucleata</taxon>
        <taxon>Spirotrichea</taxon>
        <taxon>Stichotrichia</taxon>
        <taxon>Sporadotrichida</taxon>
        <taxon>Oxytrichidae</taxon>
        <taxon>Stylonychinae</taxon>
        <taxon>Stylonychia</taxon>
    </lineage>
</organism>
<proteinExistence type="predicted"/>
<keyword evidence="1" id="KW-0175">Coiled coil</keyword>
<feature type="compositionally biased region" description="Low complexity" evidence="2">
    <location>
        <begin position="514"/>
        <end position="529"/>
    </location>
</feature>
<dbReference type="AlphaFoldDB" id="A0A078A2R9"/>
<name>A0A078A2R9_STYLE</name>
<evidence type="ECO:0000313" key="3">
    <source>
        <dbReference type="EMBL" id="CDW76122.1"/>
    </source>
</evidence>
<feature type="region of interest" description="Disordered" evidence="2">
    <location>
        <begin position="509"/>
        <end position="545"/>
    </location>
</feature>
<keyword evidence="4" id="KW-1185">Reference proteome</keyword>
<dbReference type="InParanoid" id="A0A078A2R9"/>
<dbReference type="EMBL" id="CCKQ01004975">
    <property type="protein sequence ID" value="CDW76122.1"/>
    <property type="molecule type" value="Genomic_DNA"/>
</dbReference>
<gene>
    <name evidence="3" type="primary">Contig1192.g1289</name>
    <name evidence="3" type="ORF">STYLEM_5119</name>
</gene>
<evidence type="ECO:0000313" key="4">
    <source>
        <dbReference type="Proteomes" id="UP000039865"/>
    </source>
</evidence>
<sequence length="685" mass="78680">MEKQEIHDQQYQQFDPNFHQPPRIDVFGWNLQAKKKMGEDPQNALSQNVRIPEWWSKPGIPEEQKLTRTKLTDNRRGEKVPHISYDLDGDGFVGGRDYVIAKQFDKDGDGRLNTNEKKAALDALQKGYETNFVWNVEVSGGQRPYRLLQKRGVIVDAEDFLPVGQTYPVHPDTLKKASVSNIAELKDKRKKDYLDSIYDQKKKWEAANPVAIEMSYIKSEFLIDQPKFTSINQRKEEERKEARKKATLEPTITQVKDTSKDPTIKFVENPKVYSKTLLDNQRKEEMLNQLKKLESNIGNYKDIKGRLEDREACYLRLGYKETDGKTKQLIEEERKKQMIDNMTQKFGSVTVGIHGQELPKFGETEQTKEFWKFAQTFQDQPQWNSQLEMKENAKFWAKNDDIRLADVQQNHAPTDPFKTQYAPKQQKNEVISKVHTINHWKKDESEQFLEPQFTKGYTKAVKWTEQERFYRCKGDDRLFDKVIKTAVNYEKNIEEAEKKQQDFLRQSPNKMIGNSSNINNNNADSSRVNQSHQKINDNDLSHMGNDIIKINPKTKDPNPIDVSMSQGNQTRQNFSNLAGNQTLPLGQSALAQSQQNLTGLSFVGKSTLFSRVALSPQPENNKKNINKNANNNSIAQQNGASMLASNNQSTTINNTSLSKTMRSANSTFKDTVQRGVLSGIGLLKK</sequence>
<accession>A0A078A2R9</accession>
<feature type="coiled-coil region" evidence="1">
    <location>
        <begin position="283"/>
        <end position="310"/>
    </location>
</feature>
<dbReference type="Proteomes" id="UP000039865">
    <property type="component" value="Unassembled WGS sequence"/>
</dbReference>
<reference evidence="3 4" key="1">
    <citation type="submission" date="2014-06" db="EMBL/GenBank/DDBJ databases">
        <authorList>
            <person name="Swart Estienne"/>
        </authorList>
    </citation>
    <scope>NUCLEOTIDE SEQUENCE [LARGE SCALE GENOMIC DNA]</scope>
    <source>
        <strain evidence="3 4">130c</strain>
    </source>
</reference>
<feature type="coiled-coil region" evidence="1">
    <location>
        <begin position="479"/>
        <end position="506"/>
    </location>
</feature>
<evidence type="ECO:0000256" key="2">
    <source>
        <dbReference type="SAM" id="MobiDB-lite"/>
    </source>
</evidence>
<protein>
    <recommendedName>
        <fullName evidence="5">EF-hand domain-containing protein</fullName>
    </recommendedName>
</protein>